<dbReference type="GO" id="GO:0004930">
    <property type="term" value="F:G protein-coupled receptor activity"/>
    <property type="evidence" value="ECO:0007669"/>
    <property type="project" value="UniProtKB-KW"/>
</dbReference>
<keyword evidence="15" id="KW-1185">Reference proteome</keyword>
<gene>
    <name evidence="14" type="ORF">GDO86_017688</name>
</gene>
<feature type="transmembrane region" description="Helical" evidence="12">
    <location>
        <begin position="30"/>
        <end position="52"/>
    </location>
</feature>
<feature type="transmembrane region" description="Helical" evidence="12">
    <location>
        <begin position="104"/>
        <end position="123"/>
    </location>
</feature>
<keyword evidence="4 11" id="KW-0812">Transmembrane</keyword>
<evidence type="ECO:0000256" key="7">
    <source>
        <dbReference type="ARBA" id="ARBA00023040"/>
    </source>
</evidence>
<organism evidence="14 15">
    <name type="scientific">Hymenochirus boettgeri</name>
    <name type="common">Congo dwarf clawed frog</name>
    <dbReference type="NCBI Taxonomy" id="247094"/>
    <lineage>
        <taxon>Eukaryota</taxon>
        <taxon>Metazoa</taxon>
        <taxon>Chordata</taxon>
        <taxon>Craniata</taxon>
        <taxon>Vertebrata</taxon>
        <taxon>Euteleostomi</taxon>
        <taxon>Amphibia</taxon>
        <taxon>Batrachia</taxon>
        <taxon>Anura</taxon>
        <taxon>Pipoidea</taxon>
        <taxon>Pipidae</taxon>
        <taxon>Pipinae</taxon>
        <taxon>Hymenochirus</taxon>
    </lineage>
</organism>
<dbReference type="Gene3D" id="1.20.1070.10">
    <property type="entry name" value="Rhodopsin 7-helix transmembrane proteins"/>
    <property type="match status" value="1"/>
</dbReference>
<evidence type="ECO:0000256" key="10">
    <source>
        <dbReference type="ARBA" id="ARBA00023224"/>
    </source>
</evidence>
<evidence type="ECO:0000313" key="14">
    <source>
        <dbReference type="EMBL" id="KAG8433496.1"/>
    </source>
</evidence>
<dbReference type="PROSITE" id="PS00237">
    <property type="entry name" value="G_PROTEIN_RECEP_F1_1"/>
    <property type="match status" value="1"/>
</dbReference>
<feature type="transmembrane region" description="Helical" evidence="12">
    <location>
        <begin position="144"/>
        <end position="171"/>
    </location>
</feature>
<evidence type="ECO:0000256" key="8">
    <source>
        <dbReference type="ARBA" id="ARBA00023136"/>
    </source>
</evidence>
<evidence type="ECO:0000259" key="13">
    <source>
        <dbReference type="PROSITE" id="PS50262"/>
    </source>
</evidence>
<dbReference type="Pfam" id="PF13853">
    <property type="entry name" value="7tm_4"/>
    <property type="match status" value="1"/>
</dbReference>
<evidence type="ECO:0000256" key="1">
    <source>
        <dbReference type="ARBA" id="ARBA00004651"/>
    </source>
</evidence>
<dbReference type="PANTHER" id="PTHR26452">
    <property type="entry name" value="OLFACTORY RECEPTOR"/>
    <property type="match status" value="1"/>
</dbReference>
<dbReference type="PRINTS" id="PR00245">
    <property type="entry name" value="OLFACTORYR"/>
</dbReference>
<dbReference type="CDD" id="cd15225">
    <property type="entry name" value="7tmA_OR10A-like"/>
    <property type="match status" value="1"/>
</dbReference>
<dbReference type="PRINTS" id="PR00237">
    <property type="entry name" value="GPCRRHODOPSN"/>
</dbReference>
<keyword evidence="5 12" id="KW-0552">Olfaction</keyword>
<dbReference type="GO" id="GO:0004984">
    <property type="term" value="F:olfactory receptor activity"/>
    <property type="evidence" value="ECO:0007669"/>
    <property type="project" value="InterPro"/>
</dbReference>
<feature type="transmembrane region" description="Helical" evidence="12">
    <location>
        <begin position="202"/>
        <end position="226"/>
    </location>
</feature>
<evidence type="ECO:0000256" key="3">
    <source>
        <dbReference type="ARBA" id="ARBA00022606"/>
    </source>
</evidence>
<dbReference type="InterPro" id="IPR000725">
    <property type="entry name" value="Olfact_rcpt"/>
</dbReference>
<comment type="similarity">
    <text evidence="11">Belongs to the G-protein coupled receptor 1 family.</text>
</comment>
<dbReference type="SUPFAM" id="SSF81321">
    <property type="entry name" value="Family A G protein-coupled receptor-like"/>
    <property type="match status" value="1"/>
</dbReference>
<protein>
    <recommendedName>
        <fullName evidence="12">Olfactory receptor</fullName>
    </recommendedName>
</protein>
<evidence type="ECO:0000256" key="6">
    <source>
        <dbReference type="ARBA" id="ARBA00022989"/>
    </source>
</evidence>
<dbReference type="InterPro" id="IPR050516">
    <property type="entry name" value="Olfactory_GPCR"/>
</dbReference>
<evidence type="ECO:0000313" key="15">
    <source>
        <dbReference type="Proteomes" id="UP000812440"/>
    </source>
</evidence>
<evidence type="ECO:0000256" key="9">
    <source>
        <dbReference type="ARBA" id="ARBA00023170"/>
    </source>
</evidence>
<dbReference type="FunFam" id="1.20.1070.10:FF:000001">
    <property type="entry name" value="Olfactory receptor"/>
    <property type="match status" value="1"/>
</dbReference>
<evidence type="ECO:0000256" key="11">
    <source>
        <dbReference type="RuleBase" id="RU000688"/>
    </source>
</evidence>
<accession>A0A8T2ITJ3</accession>
<evidence type="ECO:0000256" key="12">
    <source>
        <dbReference type="RuleBase" id="RU363047"/>
    </source>
</evidence>
<feature type="transmembrane region" description="Helical" evidence="12">
    <location>
        <begin position="246"/>
        <end position="265"/>
    </location>
</feature>
<sequence>MERGKNLKTNITEFLLLGFSDLQAELQLTVFLFFLSAYLLTLFCNILIIVIITIDFQLHVPMYLFLRNLSFLEMCSITVTAPKAMQIFVSGDKSISFLGCASQMLVFFTVAVSECLFLTVMAFDRYLAICCPLRYSSIMSKETCHCLTVASWLVGFLLTLGQTIFIFSLPFCASNHIYHFFCDIPPVLSLACTNIFINQLSVFIVCSVAAVIPFLLILCSYANIAYSIALIKSTTGRHKAISTCGSHLTSVILFYGTAMVVYLRLNAQEFGGINRGIALFYCIVIPVINPLIYSLKNKDLKSSLMKYIEI</sequence>
<dbReference type="AlphaFoldDB" id="A0A8T2ITJ3"/>
<feature type="domain" description="G-protein coupled receptors family 1 profile" evidence="13">
    <location>
        <begin position="44"/>
        <end position="293"/>
    </location>
</feature>
<dbReference type="InterPro" id="IPR000276">
    <property type="entry name" value="GPCR_Rhodpsn"/>
</dbReference>
<evidence type="ECO:0000256" key="4">
    <source>
        <dbReference type="ARBA" id="ARBA00022692"/>
    </source>
</evidence>
<dbReference type="EMBL" id="JAACNH010000009">
    <property type="protein sequence ID" value="KAG8433496.1"/>
    <property type="molecule type" value="Genomic_DNA"/>
</dbReference>
<dbReference type="GO" id="GO:0005886">
    <property type="term" value="C:plasma membrane"/>
    <property type="evidence" value="ECO:0007669"/>
    <property type="project" value="UniProtKB-SubCell"/>
</dbReference>
<evidence type="ECO:0000256" key="5">
    <source>
        <dbReference type="ARBA" id="ARBA00022725"/>
    </source>
</evidence>
<keyword evidence="2 12" id="KW-1003">Cell membrane</keyword>
<evidence type="ECO:0000256" key="2">
    <source>
        <dbReference type="ARBA" id="ARBA00022475"/>
    </source>
</evidence>
<feature type="transmembrane region" description="Helical" evidence="12">
    <location>
        <begin position="277"/>
        <end position="295"/>
    </location>
</feature>
<dbReference type="OrthoDB" id="9975554at2759"/>
<proteinExistence type="inferred from homology"/>
<dbReference type="Proteomes" id="UP000812440">
    <property type="component" value="Chromosome 9"/>
</dbReference>
<name>A0A8T2ITJ3_9PIPI</name>
<keyword evidence="7 11" id="KW-0297">G-protein coupled receptor</keyword>
<reference evidence="14" key="1">
    <citation type="thesis" date="2020" institute="ProQuest LLC" country="789 East Eisenhower Parkway, Ann Arbor, MI, USA">
        <title>Comparative Genomics and Chromosome Evolution.</title>
        <authorList>
            <person name="Mudd A.B."/>
        </authorList>
    </citation>
    <scope>NUCLEOTIDE SEQUENCE</scope>
    <source>
        <strain evidence="14">Female2</strain>
        <tissue evidence="14">Blood</tissue>
    </source>
</reference>
<comment type="caution">
    <text evidence="14">The sequence shown here is derived from an EMBL/GenBank/DDBJ whole genome shotgun (WGS) entry which is preliminary data.</text>
</comment>
<dbReference type="PROSITE" id="PS50262">
    <property type="entry name" value="G_PROTEIN_RECEP_F1_2"/>
    <property type="match status" value="1"/>
</dbReference>
<dbReference type="InterPro" id="IPR017452">
    <property type="entry name" value="GPCR_Rhodpsn_7TM"/>
</dbReference>
<keyword evidence="3 12" id="KW-0716">Sensory transduction</keyword>
<keyword evidence="10 11" id="KW-0807">Transducer</keyword>
<keyword evidence="6 12" id="KW-1133">Transmembrane helix</keyword>
<keyword evidence="8 12" id="KW-0472">Membrane</keyword>
<keyword evidence="9 11" id="KW-0675">Receptor</keyword>
<comment type="subcellular location">
    <subcellularLocation>
        <location evidence="1 12">Cell membrane</location>
        <topology evidence="1 12">Multi-pass membrane protein</topology>
    </subcellularLocation>
</comment>